<sequence>MQVYSGASLTIILEHTFKRVGPAGQRQLEPFHPLLKAFQGHAAQVLGAVSLAVEYGSFSRPLKVLVVKGPRCSLLGRNCFEPLGIRLVGIHNVTPTSIKDLIEEYTKLVFSALDIITTHPDGRLTRIGSTSGARHFGAWTTPIVPVIKDDSSIRICGDYKCTMNKALRKDLYEVPSVNVILDTIRKGRIFATLHSAQAYQRLLIGEASVELQTIITHKGAFKLERLQFSIASAPGIFQRFMDTLPAHLDVVVPYFDDVLIVADLQCELIKVLREVFNRLCYAGIHLKHKKCVFRSNSVNFLGYQVDAEGVHLSEEKVEAIHKASRSKNKQKLQAFLDLRSSIALAPLLDSGVPWKSSHQHEKAFKRAQMLMCVLAHKSHRPAESLRNTAMFSQDVRKIKWTSGQKRKSLTGLTALHGSY</sequence>
<protein>
    <recommendedName>
        <fullName evidence="1">Reverse transcriptase domain-containing protein</fullName>
    </recommendedName>
</protein>
<evidence type="ECO:0000313" key="3">
    <source>
        <dbReference type="Proteomes" id="UP000055024"/>
    </source>
</evidence>
<dbReference type="Gene3D" id="3.30.70.270">
    <property type="match status" value="1"/>
</dbReference>
<gene>
    <name evidence="2" type="primary">K02A2.6</name>
    <name evidence="2" type="ORF">T11_712</name>
</gene>
<reference evidence="2 3" key="1">
    <citation type="submission" date="2015-01" db="EMBL/GenBank/DDBJ databases">
        <title>Evolution of Trichinella species and genotypes.</title>
        <authorList>
            <person name="Korhonen P.K."/>
            <person name="Edoardo P."/>
            <person name="Giuseppe L.R."/>
            <person name="Gasser R.B."/>
        </authorList>
    </citation>
    <scope>NUCLEOTIDE SEQUENCE [LARGE SCALE GENOMIC DNA]</scope>
    <source>
        <strain evidence="2">ISS1029</strain>
    </source>
</reference>
<comment type="caution">
    <text evidence="2">The sequence shown here is derived from an EMBL/GenBank/DDBJ whole genome shotgun (WGS) entry which is preliminary data.</text>
</comment>
<accession>A0A0V1I3C9</accession>
<feature type="domain" description="Reverse transcriptase" evidence="1">
    <location>
        <begin position="151"/>
        <end position="305"/>
    </location>
</feature>
<dbReference type="EMBL" id="JYDP01000009">
    <property type="protein sequence ID" value="KRZ16868.1"/>
    <property type="molecule type" value="Genomic_DNA"/>
</dbReference>
<dbReference type="InterPro" id="IPR043502">
    <property type="entry name" value="DNA/RNA_pol_sf"/>
</dbReference>
<evidence type="ECO:0000259" key="1">
    <source>
        <dbReference type="Pfam" id="PF00078"/>
    </source>
</evidence>
<keyword evidence="3" id="KW-1185">Reference proteome</keyword>
<dbReference type="PANTHER" id="PTHR37984">
    <property type="entry name" value="PROTEIN CBG26694"/>
    <property type="match status" value="1"/>
</dbReference>
<dbReference type="InterPro" id="IPR050951">
    <property type="entry name" value="Retrovirus_Pol_polyprotein"/>
</dbReference>
<evidence type="ECO:0000313" key="2">
    <source>
        <dbReference type="EMBL" id="KRZ16868.1"/>
    </source>
</evidence>
<dbReference type="AlphaFoldDB" id="A0A0V1I3C9"/>
<name>A0A0V1I3C9_9BILA</name>
<dbReference type="InterPro" id="IPR000477">
    <property type="entry name" value="RT_dom"/>
</dbReference>
<dbReference type="OrthoDB" id="5850908at2759"/>
<dbReference type="Gene3D" id="3.10.10.10">
    <property type="entry name" value="HIV Type 1 Reverse Transcriptase, subunit A, domain 1"/>
    <property type="match status" value="1"/>
</dbReference>
<organism evidence="2 3">
    <name type="scientific">Trichinella zimbabwensis</name>
    <dbReference type="NCBI Taxonomy" id="268475"/>
    <lineage>
        <taxon>Eukaryota</taxon>
        <taxon>Metazoa</taxon>
        <taxon>Ecdysozoa</taxon>
        <taxon>Nematoda</taxon>
        <taxon>Enoplea</taxon>
        <taxon>Dorylaimia</taxon>
        <taxon>Trichinellida</taxon>
        <taxon>Trichinellidae</taxon>
        <taxon>Trichinella</taxon>
    </lineage>
</organism>
<dbReference type="PANTHER" id="PTHR37984:SF12">
    <property type="entry name" value="RIBONUCLEASE H"/>
    <property type="match status" value="1"/>
</dbReference>
<dbReference type="SUPFAM" id="SSF56672">
    <property type="entry name" value="DNA/RNA polymerases"/>
    <property type="match status" value="1"/>
</dbReference>
<dbReference type="InterPro" id="IPR043128">
    <property type="entry name" value="Rev_trsase/Diguanyl_cyclase"/>
</dbReference>
<proteinExistence type="predicted"/>
<dbReference type="Pfam" id="PF00078">
    <property type="entry name" value="RVT_1"/>
    <property type="match status" value="1"/>
</dbReference>
<dbReference type="CDD" id="cd01647">
    <property type="entry name" value="RT_LTR"/>
    <property type="match status" value="1"/>
</dbReference>
<dbReference type="Proteomes" id="UP000055024">
    <property type="component" value="Unassembled WGS sequence"/>
</dbReference>